<dbReference type="EMBL" id="PYAX01000002">
    <property type="protein sequence ID" value="PSL57229.1"/>
    <property type="molecule type" value="Genomic_DNA"/>
</dbReference>
<dbReference type="AlphaFoldDB" id="A0A2P8IFH3"/>
<evidence type="ECO:0000313" key="3">
    <source>
        <dbReference type="Proteomes" id="UP000241118"/>
    </source>
</evidence>
<evidence type="ECO:0000256" key="1">
    <source>
        <dbReference type="SAM" id="SignalP"/>
    </source>
</evidence>
<sequence length="340" mass="34673">MHLHRRLGAVLTATVAATAALTGTAQAATTMTDLGTIPGASWSIARAVNNSGVAVGRSSGNGWSRATRWAARATITDLGVLPGGRYSNATGINSTGVIAGDSEVSDGTNRAVRFNLDGTITDLGLVPGHSDSWGLGIDDSGTVVGEGWDRSTGNRRAVKWDAAGVLTEFPLPAGTTSSLMGGVAPNGIAAGSVYAGQLERAVRWNLDGTVTVLASLPGGGDTRANAVNRYGQVAGYAFTIDGGQHAVRWTRDGRIVDLGAANPYGSIARGINENGITVGSAQDSTGQSVPTRWDSNGASLGLGLPATAYTGTAWAINRSGVIVGNSGQYEPNRALRWIVG</sequence>
<feature type="chain" id="PRO_5015192832" evidence="1">
    <location>
        <begin position="28"/>
        <end position="340"/>
    </location>
</feature>
<keyword evidence="1" id="KW-0732">Signal</keyword>
<dbReference type="Proteomes" id="UP000241118">
    <property type="component" value="Unassembled WGS sequence"/>
</dbReference>
<feature type="signal peptide" evidence="1">
    <location>
        <begin position="1"/>
        <end position="27"/>
    </location>
</feature>
<reference evidence="2 3" key="1">
    <citation type="submission" date="2018-03" db="EMBL/GenBank/DDBJ databases">
        <title>Genomic Encyclopedia of Type Strains, Phase III (KMG-III): the genomes of soil and plant-associated and newly described type strains.</title>
        <authorList>
            <person name="Whitman W."/>
        </authorList>
    </citation>
    <scope>NUCLEOTIDE SEQUENCE [LARGE SCALE GENOMIC DNA]</scope>
    <source>
        <strain evidence="2 3">CGMCC 4.7097</strain>
    </source>
</reference>
<protein>
    <submittedName>
        <fullName evidence="2">Putative HAF family extracellular repeat protein</fullName>
    </submittedName>
</protein>
<organism evidence="2 3">
    <name type="scientific">Saccharothrix carnea</name>
    <dbReference type="NCBI Taxonomy" id="1280637"/>
    <lineage>
        <taxon>Bacteria</taxon>
        <taxon>Bacillati</taxon>
        <taxon>Actinomycetota</taxon>
        <taxon>Actinomycetes</taxon>
        <taxon>Pseudonocardiales</taxon>
        <taxon>Pseudonocardiaceae</taxon>
        <taxon>Saccharothrix</taxon>
    </lineage>
</organism>
<keyword evidence="3" id="KW-1185">Reference proteome</keyword>
<evidence type="ECO:0000313" key="2">
    <source>
        <dbReference type="EMBL" id="PSL57229.1"/>
    </source>
</evidence>
<name>A0A2P8IFH3_SACCR</name>
<proteinExistence type="predicted"/>
<dbReference type="InterPro" id="IPR014262">
    <property type="entry name" value="HAF_rpt"/>
</dbReference>
<accession>A0A2P8IFH3</accession>
<dbReference type="NCBIfam" id="TIGR02913">
    <property type="entry name" value="HAF_rpt"/>
    <property type="match status" value="1"/>
</dbReference>
<comment type="caution">
    <text evidence="2">The sequence shown here is derived from an EMBL/GenBank/DDBJ whole genome shotgun (WGS) entry which is preliminary data.</text>
</comment>
<gene>
    <name evidence="2" type="ORF">B0I31_102207</name>
</gene>